<evidence type="ECO:0000256" key="4">
    <source>
        <dbReference type="SAM" id="MobiDB-lite"/>
    </source>
</evidence>
<organism evidence="8 9">
    <name type="scientific">Neolecta irregularis (strain DAH-3)</name>
    <dbReference type="NCBI Taxonomy" id="1198029"/>
    <lineage>
        <taxon>Eukaryota</taxon>
        <taxon>Fungi</taxon>
        <taxon>Dikarya</taxon>
        <taxon>Ascomycota</taxon>
        <taxon>Taphrinomycotina</taxon>
        <taxon>Neolectales</taxon>
        <taxon>Neolectaceae</taxon>
        <taxon>Neolecta</taxon>
    </lineage>
</organism>
<feature type="coiled-coil region" evidence="3">
    <location>
        <begin position="625"/>
        <end position="666"/>
    </location>
</feature>
<keyword evidence="9" id="KW-1185">Reference proteome</keyword>
<feature type="coiled-coil region" evidence="3">
    <location>
        <begin position="1406"/>
        <end position="1433"/>
    </location>
</feature>
<dbReference type="FunFam" id="1.20.58.2220:FF:000006">
    <property type="entry name" value="Cytokinesis protein sepA"/>
    <property type="match status" value="1"/>
</dbReference>
<feature type="region of interest" description="Disordered" evidence="4">
    <location>
        <begin position="909"/>
        <end position="1089"/>
    </location>
</feature>
<dbReference type="InterPro" id="IPR011989">
    <property type="entry name" value="ARM-like"/>
</dbReference>
<dbReference type="SMART" id="SM01140">
    <property type="entry name" value="Drf_GBD"/>
    <property type="match status" value="1"/>
</dbReference>
<comment type="caution">
    <text evidence="8">The sequence shown here is derived from an EMBL/GenBank/DDBJ whole genome shotgun (WGS) entry which is preliminary data.</text>
</comment>
<dbReference type="OMA" id="NHYWKAR"/>
<proteinExistence type="inferred from homology"/>
<sequence>MTSEEKQLPGLPPTPRHIFASRKRKPPKTSLKEKIGIPYEQIPPQSSPVSVSYLPDQHRPPSAASSYQQNSPPNSVRSQNMYRSISDYEPSIRSTLSHGLPSGPRPAPSSRVSNHTHAPPQSYRQFDQMSVASSMSRGSGMSDLDDTPRSSYTSQIGPNGEFRMDRPDDDAAVEAMFIDLMNKRDFKNLPENARRQLMGYDPDKKWTLIHSGAMAEHNSNKRRLHQGLGHDRDVPEWYVRKIVEHKISLKLLSSLSVSLRTLTISWVQKFIDLHGQTALTKILSEINQRPSKQIKEEDIEREYEIIKCMKSLLNNKACLLSYLDSQSCISAITASLISPHLPTRKLVAEILTFICHWQKPLGHTRVLQGLDSLQTKLNEFGRFDAWLRVLEHTIDGRGKMGSLVGASDEIRRAGLGTDNLLMEYTLANLFLINSICNGGEDLNLKVHIRGQLRGCGFHIRLMGKMKNFGYDLIDKQLNKFELEEATDFAELSVQEGREELQNIEDPVEVVQAILRRNEGTRADGYFLSSLQHLYLIPDEGEIRSRLFQLFDAITTYLVMDRRGADMTVTQALNIPIHDILDRLRSDEEAQVAIEDAREARSLAERLAVERDTIAAQIEMGADGLVKQLRQEIEDQNEVIEAQKRTNETLRRELEDLQQAQLKQSQESELEIRELYMMIREVSPEEWDTSGVLDRNQLIEKLERQLERTKTGYKLEGKNFDAEGPSEKLLRMREKMDKERLTRLDQELGHLRSFSGETEGHDSPLSPDGMDGPSLSAFFGSSRSRSTHVTRKASQSSGFSYPGGHRRSETQDLMLEEGDATIEKTHVVRLRKASAGKPAFVNEIIPRTNKVDGSDDDYESKGSENGKESNVTAPTSHIASENVETSRVWVNVIPSDAANGNLGEETTVVAENPDETTQDEALSKAHHTTTEGEPSSSKHENESDDQTHVGSMGIQLENKHGNESAVVSSHPPSNPNPERETSSNESIPKIPIVSVPPPPPIPSTSTVAIPTIIVPPPPPPPPLSGFNGPPPPPPPPLPVNAQSLLVSPPVPPPLPGLTPGPGPPPPPPLSGLSLAGPAPPPPPLSGIRAGKVKSTISNGDSNLPLHTGEIGLSGIPIVNPQIRVQKISVRPKKKLRQMHWDKLDTNIEFTAWGDKKLDANVLCNKLRERGLLEDIEKMFAMKEIKVKITVQKSDKKQYMPHNLRQAMDINLRPWVNIPELEFVRKVLRCEKDVLENSVVMNFLGDEKIWRNETLAHKLISYSTDWSSQKNKPTSNPDELDRNDRIWLELCYNLRPYWGRRMAALNMTQSFQESYQIFVADIKLFSRASDAIRKSQCFREILDVILHVGNFMNDTSKQANAFKLSSLQRLQYTKTDHGNLTFLHFVEKVVRDMFPELQEFLEDLAICKEAASRSVKSTQEECNKFLQEIKLIENSLGQGVLSDSKKFHPEDRVLSIIVPALPEFKKKATFLREHLDSMITTFDDTLRFFGETAGDANARDDFFKMITLFLNDYVRANRENMEREEKERALELRRRALGNAQITAKHRQDMMFDNSGKQIDHSLMDNLLEKLRAGPDTARERRRQRNAMIASPTSLSGTMKNNQPPVVDLTTTSAPGNATLNIALRAQNMLAGLRGQTPTPSVASESFESDTSTSTVITPLTIANDTRHTRRQTEYLLNQFLLEKERSPSPRPSTTESLMPSQLVDDSQAENKVQE</sequence>
<dbReference type="InterPro" id="IPR014768">
    <property type="entry name" value="GBD/FH3_dom"/>
</dbReference>
<dbReference type="GO" id="GO:0051017">
    <property type="term" value="P:actin filament bundle assembly"/>
    <property type="evidence" value="ECO:0007669"/>
    <property type="project" value="TreeGrafter"/>
</dbReference>
<protein>
    <submittedName>
        <fullName evidence="8">Cytokinesis protein sepA</fullName>
    </submittedName>
</protein>
<feature type="region of interest" description="Disordered" evidence="4">
    <location>
        <begin position="751"/>
        <end position="806"/>
    </location>
</feature>
<feature type="compositionally biased region" description="Pro residues" evidence="4">
    <location>
        <begin position="1047"/>
        <end position="1068"/>
    </location>
</feature>
<dbReference type="GO" id="GO:0051016">
    <property type="term" value="P:barbed-end actin filament capping"/>
    <property type="evidence" value="ECO:0007669"/>
    <property type="project" value="TreeGrafter"/>
</dbReference>
<dbReference type="GO" id="GO:0003779">
    <property type="term" value="F:actin binding"/>
    <property type="evidence" value="ECO:0007669"/>
    <property type="project" value="InterPro"/>
</dbReference>
<dbReference type="Gene3D" id="1.25.10.10">
    <property type="entry name" value="Leucine-rich Repeat Variant"/>
    <property type="match status" value="1"/>
</dbReference>
<dbReference type="InterPro" id="IPR016024">
    <property type="entry name" value="ARM-type_fold"/>
</dbReference>
<feature type="region of interest" description="Disordered" evidence="4">
    <location>
        <begin position="1"/>
        <end position="167"/>
    </location>
</feature>
<dbReference type="PROSITE" id="PS51232">
    <property type="entry name" value="GBD_FH3"/>
    <property type="match status" value="1"/>
</dbReference>
<dbReference type="Gene3D" id="6.10.30.50">
    <property type="match status" value="1"/>
</dbReference>
<dbReference type="InterPro" id="IPR051661">
    <property type="entry name" value="Actin_filament_regulator"/>
</dbReference>
<dbReference type="InterPro" id="IPR015425">
    <property type="entry name" value="FH2_Formin"/>
</dbReference>
<dbReference type="Gene3D" id="1.20.58.2220">
    <property type="entry name" value="Formin, FH2 domain"/>
    <property type="match status" value="1"/>
</dbReference>
<dbReference type="Pfam" id="PF06367">
    <property type="entry name" value="Drf_FH3"/>
    <property type="match status" value="1"/>
</dbReference>
<evidence type="ECO:0000256" key="3">
    <source>
        <dbReference type="SAM" id="Coils"/>
    </source>
</evidence>
<evidence type="ECO:0000256" key="2">
    <source>
        <dbReference type="ARBA" id="ARBA00037935"/>
    </source>
</evidence>
<dbReference type="SMART" id="SM01139">
    <property type="entry name" value="Drf_FH3"/>
    <property type="match status" value="1"/>
</dbReference>
<feature type="compositionally biased region" description="Polar residues" evidence="4">
    <location>
        <begin position="867"/>
        <end position="878"/>
    </location>
</feature>
<dbReference type="PROSITE" id="PS51444">
    <property type="entry name" value="FH2"/>
    <property type="match status" value="1"/>
</dbReference>
<comment type="similarity">
    <text evidence="2">Belongs to the formin homology family. BNI1 subfamily.</text>
</comment>
<feature type="compositionally biased region" description="Basic and acidic residues" evidence="4">
    <location>
        <begin position="935"/>
        <end position="946"/>
    </location>
</feature>
<dbReference type="GO" id="GO:0032153">
    <property type="term" value="C:cell division site"/>
    <property type="evidence" value="ECO:0007669"/>
    <property type="project" value="UniProtKB-ARBA"/>
</dbReference>
<evidence type="ECO:0000259" key="7">
    <source>
        <dbReference type="PROSITE" id="PS51444"/>
    </source>
</evidence>
<keyword evidence="1 3" id="KW-0175">Coiled coil</keyword>
<feature type="compositionally biased region" description="Polar residues" evidence="4">
    <location>
        <begin position="122"/>
        <end position="139"/>
    </location>
</feature>
<feature type="region of interest" description="Disordered" evidence="4">
    <location>
        <begin position="845"/>
        <end position="878"/>
    </location>
</feature>
<dbReference type="EMBL" id="LXFE01000337">
    <property type="protein sequence ID" value="OLL25665.1"/>
    <property type="molecule type" value="Genomic_DNA"/>
</dbReference>
<dbReference type="PROSITE" id="PS51231">
    <property type="entry name" value="DAD"/>
    <property type="match status" value="1"/>
</dbReference>
<evidence type="ECO:0000313" key="9">
    <source>
        <dbReference type="Proteomes" id="UP000186594"/>
    </source>
</evidence>
<feature type="domain" description="GBD/FH3" evidence="6">
    <location>
        <begin position="165"/>
        <end position="565"/>
    </location>
</feature>
<dbReference type="Gene3D" id="1.10.238.150">
    <property type="entry name" value="Formin, FH3 diaphanous domain"/>
    <property type="match status" value="1"/>
</dbReference>
<feature type="domain" description="FH2" evidence="7">
    <location>
        <begin position="1124"/>
        <end position="1537"/>
    </location>
</feature>
<dbReference type="GO" id="GO:0031267">
    <property type="term" value="F:small GTPase binding"/>
    <property type="evidence" value="ECO:0007669"/>
    <property type="project" value="InterPro"/>
</dbReference>
<dbReference type="PANTHER" id="PTHR47102">
    <property type="entry name" value="PROTEIN BNI1"/>
    <property type="match status" value="1"/>
</dbReference>
<dbReference type="GO" id="GO:0043332">
    <property type="term" value="C:mating projection tip"/>
    <property type="evidence" value="ECO:0007669"/>
    <property type="project" value="TreeGrafter"/>
</dbReference>
<dbReference type="InterPro" id="IPR014767">
    <property type="entry name" value="DAD_dom"/>
</dbReference>
<evidence type="ECO:0000313" key="8">
    <source>
        <dbReference type="EMBL" id="OLL25665.1"/>
    </source>
</evidence>
<dbReference type="SUPFAM" id="SSF101447">
    <property type="entry name" value="Formin homology 2 domain (FH2 domain)"/>
    <property type="match status" value="1"/>
</dbReference>
<dbReference type="Pfam" id="PF06371">
    <property type="entry name" value="Drf_GBD"/>
    <property type="match status" value="1"/>
</dbReference>
<feature type="compositionally biased region" description="Low complexity" evidence="4">
    <location>
        <begin position="1002"/>
        <end position="1011"/>
    </location>
</feature>
<evidence type="ECO:0000259" key="5">
    <source>
        <dbReference type="PROSITE" id="PS51231"/>
    </source>
</evidence>
<dbReference type="Pfam" id="PF02181">
    <property type="entry name" value="FH2"/>
    <property type="match status" value="1"/>
</dbReference>
<gene>
    <name evidence="8" type="ORF">NEOLI_002068</name>
</gene>
<reference evidence="8 9" key="1">
    <citation type="submission" date="2016-04" db="EMBL/GenBank/DDBJ databases">
        <title>Evolutionary innovation and constraint leading to complex multicellularity in the Ascomycota.</title>
        <authorList>
            <person name="Cisse O."/>
            <person name="Nguyen A."/>
            <person name="Hewitt D.A."/>
            <person name="Jedd G."/>
            <person name="Stajich J.E."/>
        </authorList>
    </citation>
    <scope>NUCLEOTIDE SEQUENCE [LARGE SCALE GENOMIC DNA]</scope>
    <source>
        <strain evidence="8 9">DAH-3</strain>
    </source>
</reference>
<dbReference type="GO" id="GO:0015629">
    <property type="term" value="C:actin cytoskeleton"/>
    <property type="evidence" value="ECO:0007669"/>
    <property type="project" value="UniProtKB-ARBA"/>
</dbReference>
<feature type="compositionally biased region" description="Low complexity" evidence="4">
    <location>
        <begin position="43"/>
        <end position="52"/>
    </location>
</feature>
<accession>A0A1U7LSL8</accession>
<dbReference type="SMART" id="SM00498">
    <property type="entry name" value="FH2"/>
    <property type="match status" value="1"/>
</dbReference>
<dbReference type="GO" id="GO:1904498">
    <property type="term" value="P:protein localization to mitotic actomyosin contractile ring"/>
    <property type="evidence" value="ECO:0007669"/>
    <property type="project" value="UniProtKB-ARBA"/>
</dbReference>
<dbReference type="STRING" id="1198029.A0A1U7LSL8"/>
<dbReference type="InterPro" id="IPR010472">
    <property type="entry name" value="FH3_dom"/>
</dbReference>
<feature type="compositionally biased region" description="Polar residues" evidence="4">
    <location>
        <begin position="63"/>
        <end position="83"/>
    </location>
</feature>
<dbReference type="Proteomes" id="UP000186594">
    <property type="component" value="Unassembled WGS sequence"/>
</dbReference>
<name>A0A1U7LSL8_NEOID</name>
<feature type="compositionally biased region" description="Pro residues" evidence="4">
    <location>
        <begin position="1012"/>
        <end position="1037"/>
    </location>
</feature>
<feature type="domain" description="DAD" evidence="5">
    <location>
        <begin position="1555"/>
        <end position="1584"/>
    </location>
</feature>
<dbReference type="GO" id="GO:0005938">
    <property type="term" value="C:cell cortex"/>
    <property type="evidence" value="ECO:0007669"/>
    <property type="project" value="UniProtKB-ARBA"/>
</dbReference>
<dbReference type="GO" id="GO:1903475">
    <property type="term" value="P:mitotic actomyosin contractile ring assembly"/>
    <property type="evidence" value="ECO:0007669"/>
    <property type="project" value="TreeGrafter"/>
</dbReference>
<feature type="compositionally biased region" description="Basic and acidic residues" evidence="4">
    <location>
        <begin position="848"/>
        <end position="866"/>
    </location>
</feature>
<evidence type="ECO:0000256" key="1">
    <source>
        <dbReference type="ARBA" id="ARBA00023054"/>
    </source>
</evidence>
<dbReference type="OrthoDB" id="1104827at2759"/>
<dbReference type="InterPro" id="IPR010473">
    <property type="entry name" value="GTPase-bd"/>
</dbReference>
<feature type="region of interest" description="Disordered" evidence="4">
    <location>
        <begin position="1679"/>
        <end position="1713"/>
    </location>
</feature>
<dbReference type="InterPro" id="IPR042201">
    <property type="entry name" value="FH2_Formin_sf"/>
</dbReference>
<dbReference type="SUPFAM" id="SSF48371">
    <property type="entry name" value="ARM repeat"/>
    <property type="match status" value="1"/>
</dbReference>
<evidence type="ECO:0000259" key="6">
    <source>
        <dbReference type="PROSITE" id="PS51232"/>
    </source>
</evidence>
<dbReference type="PANTHER" id="PTHR47102:SF2">
    <property type="entry name" value="PROTEIN BNI1"/>
    <property type="match status" value="1"/>
</dbReference>